<keyword evidence="2" id="KW-1133">Transmembrane helix</keyword>
<name>A0A5S5DRJ9_9SPHI</name>
<reference evidence="5 6" key="1">
    <citation type="submission" date="2019-07" db="EMBL/GenBank/DDBJ databases">
        <title>Genomic Encyclopedia of Archaeal and Bacterial Type Strains, Phase II (KMG-II): from individual species to whole genera.</title>
        <authorList>
            <person name="Goeker M."/>
        </authorList>
    </citation>
    <scope>NUCLEOTIDE SEQUENCE [LARGE SCALE GENOMIC DNA]</scope>
    <source>
        <strain evidence="5 6">DSM 18850</strain>
    </source>
</reference>
<organism evidence="5 6">
    <name type="scientific">Sphingobacterium allocomposti</name>
    <dbReference type="NCBI Taxonomy" id="415956"/>
    <lineage>
        <taxon>Bacteria</taxon>
        <taxon>Pseudomonadati</taxon>
        <taxon>Bacteroidota</taxon>
        <taxon>Sphingobacteriia</taxon>
        <taxon>Sphingobacteriales</taxon>
        <taxon>Sphingobacteriaceae</taxon>
        <taxon>Sphingobacterium</taxon>
    </lineage>
</organism>
<dbReference type="Proteomes" id="UP000325105">
    <property type="component" value="Unassembled WGS sequence"/>
</dbReference>
<gene>
    <name evidence="5" type="ORF">BC792_101210</name>
</gene>
<dbReference type="AlphaFoldDB" id="A0A5S5DRJ9"/>
<dbReference type="InterPro" id="IPR011990">
    <property type="entry name" value="TPR-like_helical_dom_sf"/>
</dbReference>
<dbReference type="RefSeq" id="WP_148907117.1">
    <property type="nucleotide sequence ID" value="NZ_VNHX01000001.1"/>
</dbReference>
<feature type="coiled-coil region" evidence="1">
    <location>
        <begin position="351"/>
        <end position="385"/>
    </location>
</feature>
<evidence type="ECO:0000256" key="1">
    <source>
        <dbReference type="SAM" id="Coils"/>
    </source>
</evidence>
<comment type="caution">
    <text evidence="5">The sequence shown here is derived from an EMBL/GenBank/DDBJ whole genome shotgun (WGS) entry which is preliminary data.</text>
</comment>
<protein>
    <recommendedName>
        <fullName evidence="4">DUF6377 domain-containing protein</fullName>
    </recommendedName>
</protein>
<evidence type="ECO:0000256" key="3">
    <source>
        <dbReference type="SAM" id="SignalP"/>
    </source>
</evidence>
<keyword evidence="3" id="KW-0732">Signal</keyword>
<evidence type="ECO:0000259" key="4">
    <source>
        <dbReference type="Pfam" id="PF19904"/>
    </source>
</evidence>
<dbReference type="SUPFAM" id="SSF81901">
    <property type="entry name" value="HCP-like"/>
    <property type="match status" value="1"/>
</dbReference>
<feature type="transmembrane region" description="Helical" evidence="2">
    <location>
        <begin position="326"/>
        <end position="349"/>
    </location>
</feature>
<evidence type="ECO:0000313" key="6">
    <source>
        <dbReference type="Proteomes" id="UP000325105"/>
    </source>
</evidence>
<dbReference type="OrthoDB" id="1044679at2"/>
<dbReference type="InterPro" id="IPR045957">
    <property type="entry name" value="DUF6377"/>
</dbReference>
<evidence type="ECO:0000313" key="5">
    <source>
        <dbReference type="EMBL" id="TYP98553.1"/>
    </source>
</evidence>
<dbReference type="Pfam" id="PF19904">
    <property type="entry name" value="DUF6377"/>
    <property type="match status" value="1"/>
</dbReference>
<keyword evidence="2" id="KW-0472">Membrane</keyword>
<sequence>MKLFFLYVLTISISVVVSCCDAYAQADSALWELSNVLSAKASFEQDKNARIEQLKRAFRQEPTALRKRQTALRLADEYKKYQIDSAIKYISVVKSLGEQEKNAFATNQASIYLAGLYSSAGKFIECEQLLRSVRRNELAEELLPAYFESYTAFNSHYGQSSDNELYFRRSEVYRDSLLSVLDTGSLDFQVAIATRYLFRNDAEQAEHILQTLLKSTTDEQPERGLIAYLIGVIYKNRGDVDRQLYYFALSAISDTKNVVKDNASLQSLAQCFYKMGDIDRAFLFIQEAINDSEFCNVRYRSLENSSFYSIINAAFQDKEQAKKRMLWHNLAVISFLTFLLIVALFILYIQLKKLRAARASLHDANQELKELNAQLLDVNRDLSESNHIKEAYIAQFFDLCSNYIDKIDEQRKVLLKKFTAKQYDEISRLLKSQDLLKNELEELYHNFDIIFLNLYPSFIDDFNNLLRPDERIILKTGELLNTELRIFALIRLGITDSAKIASFLRYSLRTVYNYRVKVRAKVAGSKDEFEERIRNIGDFRSM</sequence>
<keyword evidence="2" id="KW-0812">Transmembrane</keyword>
<dbReference type="Gene3D" id="1.25.40.10">
    <property type="entry name" value="Tetratricopeptide repeat domain"/>
    <property type="match status" value="1"/>
</dbReference>
<evidence type="ECO:0000256" key="2">
    <source>
        <dbReference type="SAM" id="Phobius"/>
    </source>
</evidence>
<feature type="signal peptide" evidence="3">
    <location>
        <begin position="1"/>
        <end position="24"/>
    </location>
</feature>
<dbReference type="EMBL" id="VNHX01000001">
    <property type="protein sequence ID" value="TYP98553.1"/>
    <property type="molecule type" value="Genomic_DNA"/>
</dbReference>
<keyword evidence="6" id="KW-1185">Reference proteome</keyword>
<keyword evidence="1" id="KW-0175">Coiled coil</keyword>
<proteinExistence type="predicted"/>
<feature type="domain" description="DUF6377" evidence="4">
    <location>
        <begin position="254"/>
        <end position="501"/>
    </location>
</feature>
<dbReference type="PROSITE" id="PS51257">
    <property type="entry name" value="PROKAR_LIPOPROTEIN"/>
    <property type="match status" value="1"/>
</dbReference>
<accession>A0A5S5DRJ9</accession>
<feature type="chain" id="PRO_5024423864" description="DUF6377 domain-containing protein" evidence="3">
    <location>
        <begin position="25"/>
        <end position="542"/>
    </location>
</feature>